<name>R8BEB8_PHAM7</name>
<feature type="domain" description="AB hydrolase-1" evidence="1">
    <location>
        <begin position="24"/>
        <end position="253"/>
    </location>
</feature>
<dbReference type="InterPro" id="IPR000073">
    <property type="entry name" value="AB_hydrolase_1"/>
</dbReference>
<dbReference type="Pfam" id="PF12697">
    <property type="entry name" value="Abhydrolase_6"/>
    <property type="match status" value="1"/>
</dbReference>
<dbReference type="InterPro" id="IPR050228">
    <property type="entry name" value="Carboxylesterase_BioH"/>
</dbReference>
<evidence type="ECO:0000313" key="3">
    <source>
        <dbReference type="Proteomes" id="UP000014074"/>
    </source>
</evidence>
<dbReference type="eggNOG" id="ENOG502SJH0">
    <property type="taxonomic scope" value="Eukaryota"/>
</dbReference>
<dbReference type="InterPro" id="IPR029058">
    <property type="entry name" value="AB_hydrolase_fold"/>
</dbReference>
<dbReference type="EMBL" id="KB933264">
    <property type="protein sequence ID" value="EON97643.1"/>
    <property type="molecule type" value="Genomic_DNA"/>
</dbReference>
<dbReference type="PRINTS" id="PR00412">
    <property type="entry name" value="EPOXHYDRLASE"/>
</dbReference>
<dbReference type="Proteomes" id="UP000014074">
    <property type="component" value="Unassembled WGS sequence"/>
</dbReference>
<reference evidence="3" key="1">
    <citation type="journal article" date="2013" name="Genome Announc.">
        <title>Draft genome sequence of the ascomycete Phaeoacremonium aleophilum strain UCR-PA7, a causal agent of the esca disease complex in grapevines.</title>
        <authorList>
            <person name="Blanco-Ulate B."/>
            <person name="Rolshausen P."/>
            <person name="Cantu D."/>
        </authorList>
    </citation>
    <scope>NUCLEOTIDE SEQUENCE [LARGE SCALE GENOMIC DNA]</scope>
    <source>
        <strain evidence="3">UCR-PA7</strain>
    </source>
</reference>
<accession>R8BEB8</accession>
<gene>
    <name evidence="2" type="ORF">UCRPA7_6995</name>
</gene>
<keyword evidence="2" id="KW-0378">Hydrolase</keyword>
<dbReference type="GeneID" id="19327709"/>
<dbReference type="AlphaFoldDB" id="R8BEB8"/>
<dbReference type="OrthoDB" id="408373at2759"/>
<protein>
    <submittedName>
        <fullName evidence="2">Putative alpha beta hydrolase fold protein</fullName>
    </submittedName>
</protein>
<dbReference type="PANTHER" id="PTHR43194">
    <property type="entry name" value="HYDROLASE ALPHA/BETA FOLD FAMILY"/>
    <property type="match status" value="1"/>
</dbReference>
<evidence type="ECO:0000259" key="1">
    <source>
        <dbReference type="Pfam" id="PF12697"/>
    </source>
</evidence>
<dbReference type="KEGG" id="tmn:UCRPA7_6995"/>
<dbReference type="GO" id="GO:0016787">
    <property type="term" value="F:hydrolase activity"/>
    <property type="evidence" value="ECO:0007669"/>
    <property type="project" value="UniProtKB-KW"/>
</dbReference>
<evidence type="ECO:0000313" key="2">
    <source>
        <dbReference type="EMBL" id="EON97643.1"/>
    </source>
</evidence>
<keyword evidence="3" id="KW-1185">Reference proteome</keyword>
<organism evidence="2 3">
    <name type="scientific">Phaeoacremonium minimum (strain UCR-PA7)</name>
    <name type="common">Esca disease fungus</name>
    <name type="synonym">Togninia minima</name>
    <dbReference type="NCBI Taxonomy" id="1286976"/>
    <lineage>
        <taxon>Eukaryota</taxon>
        <taxon>Fungi</taxon>
        <taxon>Dikarya</taxon>
        <taxon>Ascomycota</taxon>
        <taxon>Pezizomycotina</taxon>
        <taxon>Sordariomycetes</taxon>
        <taxon>Sordariomycetidae</taxon>
        <taxon>Togniniales</taxon>
        <taxon>Togniniaceae</taxon>
        <taxon>Phaeoacremonium</taxon>
    </lineage>
</organism>
<proteinExistence type="predicted"/>
<sequence length="275" mass="29299">MTITFIENDGGKVAVEVEGEGPLVVCSPGLGDTREAYAPLAQQLVAAGYRVARMDLRGHNDSTPTFSRYGDEASADDILKVVETLGGGPVVLAGASMSAAACTIAAGRRPDQIAGIILIGPFLRNGASAIVRWLLHFAFYRPLGPYLWRSYAATLWPGLGDKAKERAASTTALLQRPGYWSAFHASTTVDHSIVAPYISKVKAAVLVVIGDADPDWTDPLAEAKWVASNFTDVDTVTVQGAGHAPQYERPEIVSPAVLEFLQKIRTGTTFKMPSA</sequence>
<dbReference type="PANTHER" id="PTHR43194:SF2">
    <property type="entry name" value="PEROXISOMAL MEMBRANE PROTEIN LPX1"/>
    <property type="match status" value="1"/>
</dbReference>
<dbReference type="RefSeq" id="XP_007917721.1">
    <property type="nucleotide sequence ID" value="XM_007919530.1"/>
</dbReference>
<dbReference type="Gene3D" id="3.40.50.1820">
    <property type="entry name" value="alpha/beta hydrolase"/>
    <property type="match status" value="1"/>
</dbReference>
<dbReference type="SUPFAM" id="SSF53474">
    <property type="entry name" value="alpha/beta-Hydrolases"/>
    <property type="match status" value="1"/>
</dbReference>
<dbReference type="InterPro" id="IPR000639">
    <property type="entry name" value="Epox_hydrolase-like"/>
</dbReference>
<dbReference type="HOGENOM" id="CLU_020336_50_2_1"/>